<dbReference type="HOGENOM" id="CLU_1984996_0_0_1"/>
<dbReference type="EnsemblPlants" id="OBART07G24480.1">
    <property type="protein sequence ID" value="OBART07G24480.1"/>
    <property type="gene ID" value="OBART07G24480"/>
</dbReference>
<evidence type="ECO:0000313" key="3">
    <source>
        <dbReference type="Proteomes" id="UP000026960"/>
    </source>
</evidence>
<sequence>MASSTSEARVELCLLSPMLPENMLKLSSSDVDLTTLLSSFSSSMLLKKGTSSASPLIMAMASSMTNLLILGTFTLGVLCSFRISTSLLAMSVSGVASLVICIANPIDTSSKLLFSTIIALNTCEIM</sequence>
<name>A0A0D3GUB2_9ORYZ</name>
<reference evidence="2" key="2">
    <citation type="submission" date="2015-03" db="UniProtKB">
        <authorList>
            <consortium name="EnsemblPlants"/>
        </authorList>
    </citation>
    <scope>IDENTIFICATION</scope>
</reference>
<keyword evidence="1" id="KW-0472">Membrane</keyword>
<dbReference type="PaxDb" id="65489-OBART07G24480.1"/>
<protein>
    <submittedName>
        <fullName evidence="2">Uncharacterized protein</fullName>
    </submittedName>
</protein>
<organism evidence="2">
    <name type="scientific">Oryza barthii</name>
    <dbReference type="NCBI Taxonomy" id="65489"/>
    <lineage>
        <taxon>Eukaryota</taxon>
        <taxon>Viridiplantae</taxon>
        <taxon>Streptophyta</taxon>
        <taxon>Embryophyta</taxon>
        <taxon>Tracheophyta</taxon>
        <taxon>Spermatophyta</taxon>
        <taxon>Magnoliopsida</taxon>
        <taxon>Liliopsida</taxon>
        <taxon>Poales</taxon>
        <taxon>Poaceae</taxon>
        <taxon>BOP clade</taxon>
        <taxon>Oryzoideae</taxon>
        <taxon>Oryzeae</taxon>
        <taxon>Oryzinae</taxon>
        <taxon>Oryza</taxon>
    </lineage>
</organism>
<reference evidence="2" key="1">
    <citation type="journal article" date="2009" name="Rice">
        <title>De Novo Next Generation Sequencing of Plant Genomes.</title>
        <authorList>
            <person name="Rounsley S."/>
            <person name="Marri P.R."/>
            <person name="Yu Y."/>
            <person name="He R."/>
            <person name="Sisneros N."/>
            <person name="Goicoechea J.L."/>
            <person name="Lee S.J."/>
            <person name="Angelova A."/>
            <person name="Kudrna D."/>
            <person name="Luo M."/>
            <person name="Affourtit J."/>
            <person name="Desany B."/>
            <person name="Knight J."/>
            <person name="Niazi F."/>
            <person name="Egholm M."/>
            <person name="Wing R.A."/>
        </authorList>
    </citation>
    <scope>NUCLEOTIDE SEQUENCE [LARGE SCALE GENOMIC DNA]</scope>
    <source>
        <strain evidence="2">cv. IRGC 105608</strain>
    </source>
</reference>
<keyword evidence="1" id="KW-0812">Transmembrane</keyword>
<proteinExistence type="predicted"/>
<evidence type="ECO:0000256" key="1">
    <source>
        <dbReference type="SAM" id="Phobius"/>
    </source>
</evidence>
<keyword evidence="1" id="KW-1133">Transmembrane helix</keyword>
<accession>A0A0D3GUB2</accession>
<feature type="transmembrane region" description="Helical" evidence="1">
    <location>
        <begin position="56"/>
        <end position="79"/>
    </location>
</feature>
<keyword evidence="3" id="KW-1185">Reference proteome</keyword>
<dbReference type="AlphaFoldDB" id="A0A0D3GUB2"/>
<dbReference type="Proteomes" id="UP000026960">
    <property type="component" value="Chromosome 7"/>
</dbReference>
<feature type="transmembrane region" description="Helical" evidence="1">
    <location>
        <begin position="86"/>
        <end position="106"/>
    </location>
</feature>
<evidence type="ECO:0000313" key="2">
    <source>
        <dbReference type="EnsemblPlants" id="OBART07G24480.1"/>
    </source>
</evidence>
<dbReference type="Gramene" id="OBART07G24480.1">
    <property type="protein sequence ID" value="OBART07G24480.1"/>
    <property type="gene ID" value="OBART07G24480"/>
</dbReference>